<accession>A0A087U0V6</accession>
<dbReference type="Proteomes" id="UP000054359">
    <property type="component" value="Unassembled WGS sequence"/>
</dbReference>
<keyword evidence="2" id="KW-1185">Reference proteome</keyword>
<sequence>MLKTRNQINMHFISKSHTLYHTLLEMFRRSKVNRCESDAEF</sequence>
<name>A0A087U0V6_STEMI</name>
<organism evidence="1 2">
    <name type="scientific">Stegodyphus mimosarum</name>
    <name type="common">African social velvet spider</name>
    <dbReference type="NCBI Taxonomy" id="407821"/>
    <lineage>
        <taxon>Eukaryota</taxon>
        <taxon>Metazoa</taxon>
        <taxon>Ecdysozoa</taxon>
        <taxon>Arthropoda</taxon>
        <taxon>Chelicerata</taxon>
        <taxon>Arachnida</taxon>
        <taxon>Araneae</taxon>
        <taxon>Araneomorphae</taxon>
        <taxon>Entelegynae</taxon>
        <taxon>Eresoidea</taxon>
        <taxon>Eresidae</taxon>
        <taxon>Stegodyphus</taxon>
    </lineage>
</organism>
<reference evidence="1 2" key="1">
    <citation type="submission" date="2013-11" db="EMBL/GenBank/DDBJ databases">
        <title>Genome sequencing of Stegodyphus mimosarum.</title>
        <authorList>
            <person name="Bechsgaard J."/>
        </authorList>
    </citation>
    <scope>NUCLEOTIDE SEQUENCE [LARGE SCALE GENOMIC DNA]</scope>
</reference>
<dbReference type="EMBL" id="KK117624">
    <property type="protein sequence ID" value="KFM70995.1"/>
    <property type="molecule type" value="Genomic_DNA"/>
</dbReference>
<gene>
    <name evidence="1" type="ORF">X975_24138</name>
</gene>
<evidence type="ECO:0000313" key="1">
    <source>
        <dbReference type="EMBL" id="KFM70995.1"/>
    </source>
</evidence>
<proteinExistence type="predicted"/>
<evidence type="ECO:0000313" key="2">
    <source>
        <dbReference type="Proteomes" id="UP000054359"/>
    </source>
</evidence>
<feature type="non-terminal residue" evidence="1">
    <location>
        <position position="41"/>
    </location>
</feature>
<protein>
    <submittedName>
        <fullName evidence="1">Uncharacterized protein</fullName>
    </submittedName>
</protein>
<dbReference type="AlphaFoldDB" id="A0A087U0V6"/>